<dbReference type="InterPro" id="IPR050300">
    <property type="entry name" value="GDXG_lipolytic_enzyme"/>
</dbReference>
<evidence type="ECO:0000256" key="1">
    <source>
        <dbReference type="ARBA" id="ARBA00010515"/>
    </source>
</evidence>
<organism evidence="4 5">
    <name type="scientific">Bordetella genomosp. 4</name>
    <dbReference type="NCBI Taxonomy" id="463044"/>
    <lineage>
        <taxon>Bacteria</taxon>
        <taxon>Pseudomonadati</taxon>
        <taxon>Pseudomonadota</taxon>
        <taxon>Betaproteobacteria</taxon>
        <taxon>Burkholderiales</taxon>
        <taxon>Alcaligenaceae</taxon>
        <taxon>Bordetella</taxon>
    </lineage>
</organism>
<comment type="caution">
    <text evidence="4">The sequence shown here is derived from an EMBL/GenBank/DDBJ whole genome shotgun (WGS) entry which is preliminary data.</text>
</comment>
<dbReference type="AlphaFoldDB" id="A0A261V0R6"/>
<evidence type="ECO:0000313" key="5">
    <source>
        <dbReference type="Proteomes" id="UP000216885"/>
    </source>
</evidence>
<name>A0A261V0R6_9BORD</name>
<dbReference type="PROSITE" id="PS01173">
    <property type="entry name" value="LIPASE_GDXG_HIS"/>
    <property type="match status" value="1"/>
</dbReference>
<feature type="domain" description="Alpha/beta hydrolase fold-3" evidence="3">
    <location>
        <begin position="88"/>
        <end position="296"/>
    </location>
</feature>
<evidence type="ECO:0000256" key="2">
    <source>
        <dbReference type="ARBA" id="ARBA00022801"/>
    </source>
</evidence>
<dbReference type="InterPro" id="IPR002168">
    <property type="entry name" value="Lipase_GDXG_HIS_AS"/>
</dbReference>
<dbReference type="EMBL" id="NEVQ01000001">
    <property type="protein sequence ID" value="OZI67748.1"/>
    <property type="molecule type" value="Genomic_DNA"/>
</dbReference>
<dbReference type="PANTHER" id="PTHR48081">
    <property type="entry name" value="AB HYDROLASE SUPERFAMILY PROTEIN C4A8.06C"/>
    <property type="match status" value="1"/>
</dbReference>
<evidence type="ECO:0000259" key="3">
    <source>
        <dbReference type="Pfam" id="PF07859"/>
    </source>
</evidence>
<protein>
    <recommendedName>
        <fullName evidence="3">Alpha/beta hydrolase fold-3 domain-containing protein</fullName>
    </recommendedName>
</protein>
<dbReference type="Proteomes" id="UP000216885">
    <property type="component" value="Unassembled WGS sequence"/>
</dbReference>
<dbReference type="GO" id="GO:0016787">
    <property type="term" value="F:hydrolase activity"/>
    <property type="evidence" value="ECO:0007669"/>
    <property type="project" value="UniProtKB-KW"/>
</dbReference>
<dbReference type="InterPro" id="IPR013094">
    <property type="entry name" value="AB_hydrolase_3"/>
</dbReference>
<sequence length="320" mass="34562">MSVSLGGLDAELHAFLQKVSNLDASLIDSGLDDTQRRRHVSELIALALPSPPDMGVARRDTYIGAAGREIPVRLYLPPGGQATRRRLMVYFHGGGWMVGSVATHDALCAQLALELGYVVASVHYRRAPENPFPAPLDDGWEAVRWLSKHGGLFGADPQTPLALGGDSAGAHLALGCAMQASDQGDPAIDRLLLFYPPVHRHADTPSLREFDRGPGLSTATMRHFWDAYIGDPHKHADDPRLHLDLWTRPASLPPAVIMTAACDILRDEGEAYAHRLAEGGLKVVLLRAAAMPHGFARMLTASAQARAHVRQACVELLALV</sequence>
<keyword evidence="2" id="KW-0378">Hydrolase</keyword>
<dbReference type="Pfam" id="PF07859">
    <property type="entry name" value="Abhydrolase_3"/>
    <property type="match status" value="1"/>
</dbReference>
<accession>A0A261V0R6</accession>
<keyword evidence="5" id="KW-1185">Reference proteome</keyword>
<dbReference type="Gene3D" id="3.40.50.1820">
    <property type="entry name" value="alpha/beta hydrolase"/>
    <property type="match status" value="1"/>
</dbReference>
<reference evidence="4 5" key="1">
    <citation type="submission" date="2017-05" db="EMBL/GenBank/DDBJ databases">
        <title>Complete and WGS of Bordetella genogroups.</title>
        <authorList>
            <person name="Spilker T."/>
            <person name="LiPuma J."/>
        </authorList>
    </citation>
    <scope>NUCLEOTIDE SEQUENCE [LARGE SCALE GENOMIC DNA]</scope>
    <source>
        <strain evidence="4 5">AU9919</strain>
    </source>
</reference>
<dbReference type="InterPro" id="IPR029058">
    <property type="entry name" value="AB_hydrolase_fold"/>
</dbReference>
<proteinExistence type="inferred from homology"/>
<dbReference type="SUPFAM" id="SSF53474">
    <property type="entry name" value="alpha/beta-Hydrolases"/>
    <property type="match status" value="1"/>
</dbReference>
<gene>
    <name evidence="4" type="ORF">CAL20_01525</name>
</gene>
<comment type="similarity">
    <text evidence="1">Belongs to the 'GDXG' lipolytic enzyme family.</text>
</comment>
<dbReference type="PANTHER" id="PTHR48081:SF8">
    <property type="entry name" value="ALPHA_BETA HYDROLASE FOLD-3 DOMAIN-CONTAINING PROTEIN-RELATED"/>
    <property type="match status" value="1"/>
</dbReference>
<evidence type="ECO:0000313" key="4">
    <source>
        <dbReference type="EMBL" id="OZI67748.1"/>
    </source>
</evidence>